<evidence type="ECO:0000256" key="3">
    <source>
        <dbReference type="ARBA" id="ARBA00022692"/>
    </source>
</evidence>
<gene>
    <name evidence="13" type="ORF">OLC1_LOCUS22721</name>
</gene>
<evidence type="ECO:0000256" key="7">
    <source>
        <dbReference type="ARBA" id="ARBA00023136"/>
    </source>
</evidence>
<organism evidence="13 14">
    <name type="scientific">Oldenlandia corymbosa var. corymbosa</name>
    <dbReference type="NCBI Taxonomy" id="529605"/>
    <lineage>
        <taxon>Eukaryota</taxon>
        <taxon>Viridiplantae</taxon>
        <taxon>Streptophyta</taxon>
        <taxon>Embryophyta</taxon>
        <taxon>Tracheophyta</taxon>
        <taxon>Spermatophyta</taxon>
        <taxon>Magnoliopsida</taxon>
        <taxon>eudicotyledons</taxon>
        <taxon>Gunneridae</taxon>
        <taxon>Pentapetalae</taxon>
        <taxon>asterids</taxon>
        <taxon>lamiids</taxon>
        <taxon>Gentianales</taxon>
        <taxon>Rubiaceae</taxon>
        <taxon>Rubioideae</taxon>
        <taxon>Spermacoceae</taxon>
        <taxon>Hedyotis-Oldenlandia complex</taxon>
        <taxon>Oldenlandia</taxon>
    </lineage>
</organism>
<dbReference type="PROSITE" id="PS51005">
    <property type="entry name" value="NAC"/>
    <property type="match status" value="1"/>
</dbReference>
<dbReference type="SUPFAM" id="SSF101941">
    <property type="entry name" value="NAC domain"/>
    <property type="match status" value="1"/>
</dbReference>
<evidence type="ECO:0000256" key="6">
    <source>
        <dbReference type="ARBA" id="ARBA00023125"/>
    </source>
</evidence>
<keyword evidence="6" id="KW-0238">DNA-binding</keyword>
<name>A0AAV1E9R5_OLDCO</name>
<dbReference type="Proteomes" id="UP001161247">
    <property type="component" value="Chromosome 8"/>
</dbReference>
<keyword evidence="7 11" id="KW-0472">Membrane</keyword>
<dbReference type="GO" id="GO:0016020">
    <property type="term" value="C:membrane"/>
    <property type="evidence" value="ECO:0007669"/>
    <property type="project" value="UniProtKB-SubCell"/>
</dbReference>
<evidence type="ECO:0000313" key="13">
    <source>
        <dbReference type="EMBL" id="CAI9116420.1"/>
    </source>
</evidence>
<dbReference type="EMBL" id="OX459125">
    <property type="protein sequence ID" value="CAI9116420.1"/>
    <property type="molecule type" value="Genomic_DNA"/>
</dbReference>
<keyword evidence="10" id="KW-0539">Nucleus</keyword>
<evidence type="ECO:0000256" key="11">
    <source>
        <dbReference type="SAM" id="Phobius"/>
    </source>
</evidence>
<evidence type="ECO:0000256" key="10">
    <source>
        <dbReference type="ARBA" id="ARBA00023242"/>
    </source>
</evidence>
<evidence type="ECO:0000259" key="12">
    <source>
        <dbReference type="PROSITE" id="PS51005"/>
    </source>
</evidence>
<keyword evidence="3 11" id="KW-0812">Transmembrane</keyword>
<sequence length="595" mass="67481">MKLIEEEITSCFEDRKLFPPGFRFHPTDEELILYYLKRKICRRRRRMDVITETDVYKWDPEELPGLSKLKTGDRQWFFYSPRDRKYPNGGRSNRATRHGYWKATGKDRIITYNSRDVGVKKTLVYYKGRAPSGERTDWVMHEYTLDEDELRRCESAKDYYALYKVYKKSGPGPKNGEQYGAPFREEDWTDEEVENNELVSQEISVKPVDEVPAVDEGRVDRQAQFSSDLEEFVNRIVDVPPLSVADYGFALEELANDEEAQSNLVDLSSRDISLHDQRIILPQARTQYHAQGSFDFTQSGTSQLQLHEASEVTSASRSQVPYSDAVEDDFFEVQDFLEMDDLVGPQPSVPNSGKSIETLDDLEFNEFDGLGEHDLYKDMPPLGFTGLEVGQQGKSFPPYLNNLQNEVANPVSNFYFNNNTEPEPEPISYEQTYLSNAQNATSQQWLHDQRSFVYTASESHTGTIPPSTSGMVYDGNFLNHGSGADNNQSGQLNDGTDSWISSALWSFVESIPTTPASASESALVNRAFERMSSFGRVRINSRNTNVATGDTLATSRSSRKCKGGFFCFSLLGVMCAILWMMVGTSIGVLGRYLSW</sequence>
<evidence type="ECO:0000256" key="1">
    <source>
        <dbReference type="ARBA" id="ARBA00004123"/>
    </source>
</evidence>
<dbReference type="FunFam" id="2.170.150.80:FF:000006">
    <property type="entry name" value="NAC domain-containing protein 100-like"/>
    <property type="match status" value="1"/>
</dbReference>
<keyword evidence="9" id="KW-0804">Transcription</keyword>
<dbReference type="Pfam" id="PF02365">
    <property type="entry name" value="NAM"/>
    <property type="match status" value="1"/>
</dbReference>
<keyword evidence="5" id="KW-0805">Transcription regulation</keyword>
<dbReference type="PANTHER" id="PTHR31744:SF216">
    <property type="entry name" value="NAC TRANSCRIPTION FACTOR"/>
    <property type="match status" value="1"/>
</dbReference>
<evidence type="ECO:0000256" key="8">
    <source>
        <dbReference type="ARBA" id="ARBA00023159"/>
    </source>
</evidence>
<comment type="subcellular location">
    <subcellularLocation>
        <location evidence="2">Membrane</location>
        <topology evidence="2">Single-pass membrane protein</topology>
    </subcellularLocation>
    <subcellularLocation>
        <location evidence="1">Nucleus</location>
    </subcellularLocation>
</comment>
<keyword evidence="14" id="KW-1185">Reference proteome</keyword>
<dbReference type="PANTHER" id="PTHR31744">
    <property type="entry name" value="PROTEIN CUP-SHAPED COTYLEDON 2-RELATED"/>
    <property type="match status" value="1"/>
</dbReference>
<dbReference type="AlphaFoldDB" id="A0AAV1E9R5"/>
<dbReference type="InterPro" id="IPR003441">
    <property type="entry name" value="NAC-dom"/>
</dbReference>
<evidence type="ECO:0000256" key="4">
    <source>
        <dbReference type="ARBA" id="ARBA00022989"/>
    </source>
</evidence>
<keyword evidence="4 11" id="KW-1133">Transmembrane helix</keyword>
<dbReference type="InterPro" id="IPR036093">
    <property type="entry name" value="NAC_dom_sf"/>
</dbReference>
<feature type="transmembrane region" description="Helical" evidence="11">
    <location>
        <begin position="563"/>
        <end position="589"/>
    </location>
</feature>
<reference evidence="13" key="1">
    <citation type="submission" date="2023-03" db="EMBL/GenBank/DDBJ databases">
        <authorList>
            <person name="Julca I."/>
        </authorList>
    </citation>
    <scope>NUCLEOTIDE SEQUENCE</scope>
</reference>
<dbReference type="GO" id="GO:0005634">
    <property type="term" value="C:nucleus"/>
    <property type="evidence" value="ECO:0007669"/>
    <property type="project" value="UniProtKB-SubCell"/>
</dbReference>
<feature type="domain" description="NAC" evidence="12">
    <location>
        <begin position="18"/>
        <end position="168"/>
    </location>
</feature>
<dbReference type="Gene3D" id="2.170.150.80">
    <property type="entry name" value="NAC domain"/>
    <property type="match status" value="1"/>
</dbReference>
<protein>
    <submittedName>
        <fullName evidence="13">OLC1v1017562C1</fullName>
    </submittedName>
</protein>
<evidence type="ECO:0000256" key="2">
    <source>
        <dbReference type="ARBA" id="ARBA00004167"/>
    </source>
</evidence>
<evidence type="ECO:0000313" key="14">
    <source>
        <dbReference type="Proteomes" id="UP001161247"/>
    </source>
</evidence>
<evidence type="ECO:0000256" key="5">
    <source>
        <dbReference type="ARBA" id="ARBA00023015"/>
    </source>
</evidence>
<evidence type="ECO:0000256" key="9">
    <source>
        <dbReference type="ARBA" id="ARBA00023163"/>
    </source>
</evidence>
<proteinExistence type="predicted"/>
<dbReference type="GO" id="GO:0006355">
    <property type="term" value="P:regulation of DNA-templated transcription"/>
    <property type="evidence" value="ECO:0007669"/>
    <property type="project" value="InterPro"/>
</dbReference>
<dbReference type="GO" id="GO:0000976">
    <property type="term" value="F:transcription cis-regulatory region binding"/>
    <property type="evidence" value="ECO:0007669"/>
    <property type="project" value="UniProtKB-ARBA"/>
</dbReference>
<accession>A0AAV1E9R5</accession>
<keyword evidence="8" id="KW-0010">Activator</keyword>